<feature type="compositionally biased region" description="Polar residues" evidence="1">
    <location>
        <begin position="52"/>
        <end position="70"/>
    </location>
</feature>
<organism evidence="2 3">
    <name type="scientific">Cellulomonas composti</name>
    <dbReference type="NCBI Taxonomy" id="266130"/>
    <lineage>
        <taxon>Bacteria</taxon>
        <taxon>Bacillati</taxon>
        <taxon>Actinomycetota</taxon>
        <taxon>Actinomycetes</taxon>
        <taxon>Micrococcales</taxon>
        <taxon>Cellulomonadaceae</taxon>
        <taxon>Cellulomonas</taxon>
    </lineage>
</organism>
<evidence type="ECO:0000313" key="2">
    <source>
        <dbReference type="EMBL" id="GEL94884.1"/>
    </source>
</evidence>
<proteinExistence type="predicted"/>
<dbReference type="EMBL" id="BJWG01000006">
    <property type="protein sequence ID" value="GEL94884.1"/>
    <property type="molecule type" value="Genomic_DNA"/>
</dbReference>
<reference evidence="2 3" key="1">
    <citation type="submission" date="2019-07" db="EMBL/GenBank/DDBJ databases">
        <title>Whole genome shotgun sequence of Cellulomonas composti NBRC 100758.</title>
        <authorList>
            <person name="Hosoyama A."/>
            <person name="Uohara A."/>
            <person name="Ohji S."/>
            <person name="Ichikawa N."/>
        </authorList>
    </citation>
    <scope>NUCLEOTIDE SEQUENCE [LARGE SCALE GENOMIC DNA]</scope>
    <source>
        <strain evidence="2 3">NBRC 100758</strain>
    </source>
</reference>
<sequence>MVRATRRAVEVGIADLDRHRTLAPTRKRAASEPDATVPGPEGSGPGTVVTMPGSSGDQPSLTVQSHTFHQTPDWLGL</sequence>
<feature type="region of interest" description="Disordered" evidence="1">
    <location>
        <begin position="20"/>
        <end position="77"/>
    </location>
</feature>
<comment type="caution">
    <text evidence="2">The sequence shown here is derived from an EMBL/GenBank/DDBJ whole genome shotgun (WGS) entry which is preliminary data.</text>
</comment>
<protein>
    <submittedName>
        <fullName evidence="2">Uncharacterized protein</fullName>
    </submittedName>
</protein>
<evidence type="ECO:0000313" key="3">
    <source>
        <dbReference type="Proteomes" id="UP000321720"/>
    </source>
</evidence>
<dbReference type="AlphaFoldDB" id="A0A511JA82"/>
<name>A0A511JA82_9CELL</name>
<dbReference type="Proteomes" id="UP000321720">
    <property type="component" value="Unassembled WGS sequence"/>
</dbReference>
<evidence type="ECO:0000256" key="1">
    <source>
        <dbReference type="SAM" id="MobiDB-lite"/>
    </source>
</evidence>
<keyword evidence="3" id="KW-1185">Reference proteome</keyword>
<accession>A0A511JA82</accession>
<gene>
    <name evidence="2" type="ORF">CCO02nite_15420</name>
</gene>